<evidence type="ECO:0000313" key="14">
    <source>
        <dbReference type="Proteomes" id="UP000249082"/>
    </source>
</evidence>
<comment type="subcellular location">
    <subcellularLocation>
        <location evidence="9">Cytoplasm</location>
    </subcellularLocation>
</comment>
<evidence type="ECO:0000256" key="10">
    <source>
        <dbReference type="RuleBase" id="RU000508"/>
    </source>
</evidence>
<dbReference type="GO" id="GO:0030388">
    <property type="term" value="P:fructose 1,6-bisphosphate metabolic process"/>
    <property type="evidence" value="ECO:0007669"/>
    <property type="project" value="TreeGrafter"/>
</dbReference>
<comment type="caution">
    <text evidence="9">Lacks conserved residue(s) required for the propagation of feature annotation.</text>
</comment>
<evidence type="ECO:0000256" key="3">
    <source>
        <dbReference type="ARBA" id="ARBA00010941"/>
    </source>
</evidence>
<dbReference type="AlphaFoldDB" id="A0A2W5NXN1"/>
<reference evidence="13 14" key="1">
    <citation type="submission" date="2017-08" db="EMBL/GenBank/DDBJ databases">
        <title>Infants hospitalized years apart are colonized by the same room-sourced microbial strains.</title>
        <authorList>
            <person name="Brooks B."/>
            <person name="Olm M.R."/>
            <person name="Firek B.A."/>
            <person name="Baker R."/>
            <person name="Thomas B.C."/>
            <person name="Morowitz M.J."/>
            <person name="Banfield J.F."/>
        </authorList>
    </citation>
    <scope>NUCLEOTIDE SEQUENCE [LARGE SCALE GENOMIC DNA]</scope>
    <source>
        <strain evidence="13">S2_005_002_R2_33</strain>
    </source>
</reference>
<dbReference type="GO" id="GO:0006094">
    <property type="term" value="P:gluconeogenesis"/>
    <property type="evidence" value="ECO:0007669"/>
    <property type="project" value="UniProtKB-UniRule"/>
</dbReference>
<dbReference type="EMBL" id="QFPX01000003">
    <property type="protein sequence ID" value="PZQ56669.1"/>
    <property type="molecule type" value="Genomic_DNA"/>
</dbReference>
<dbReference type="InterPro" id="IPR020548">
    <property type="entry name" value="Fructose_bisphosphatase_AS"/>
</dbReference>
<feature type="binding site" evidence="9">
    <location>
        <begin position="117"/>
        <end position="120"/>
    </location>
    <ligand>
        <name>substrate</name>
    </ligand>
</feature>
<proteinExistence type="inferred from homology"/>
<feature type="binding site" evidence="9">
    <location>
        <position position="117"/>
    </location>
    <ligand>
        <name>Mg(2+)</name>
        <dbReference type="ChEBI" id="CHEBI:18420"/>
        <label>2</label>
    </ligand>
</feature>
<dbReference type="InterPro" id="IPR033391">
    <property type="entry name" value="FBPase_N"/>
</dbReference>
<dbReference type="PRINTS" id="PR00115">
    <property type="entry name" value="F16BPHPHTASE"/>
</dbReference>
<dbReference type="GO" id="GO:0000287">
    <property type="term" value="F:magnesium ion binding"/>
    <property type="evidence" value="ECO:0007669"/>
    <property type="project" value="UniProtKB-UniRule"/>
</dbReference>
<dbReference type="InterPro" id="IPR000146">
    <property type="entry name" value="FBPase_class-1"/>
</dbReference>
<keyword evidence="6 9" id="KW-0378">Hydrolase</keyword>
<feature type="binding site" evidence="9">
    <location>
        <position position="114"/>
    </location>
    <ligand>
        <name>Mg(2+)</name>
        <dbReference type="ChEBI" id="CHEBI:18420"/>
        <label>2</label>
    </ligand>
</feature>
<feature type="binding site" evidence="9">
    <location>
        <position position="92"/>
    </location>
    <ligand>
        <name>Mg(2+)</name>
        <dbReference type="ChEBI" id="CHEBI:18420"/>
        <label>1</label>
    </ligand>
</feature>
<dbReference type="PIRSF" id="PIRSF500210">
    <property type="entry name" value="FBPtase"/>
    <property type="match status" value="1"/>
</dbReference>
<evidence type="ECO:0000256" key="1">
    <source>
        <dbReference type="ARBA" id="ARBA00001273"/>
    </source>
</evidence>
<keyword evidence="8 9" id="KW-0119">Carbohydrate metabolism</keyword>
<evidence type="ECO:0000313" key="13">
    <source>
        <dbReference type="EMBL" id="PZQ56669.1"/>
    </source>
</evidence>
<comment type="caution">
    <text evidence="13">The sequence shown here is derived from an EMBL/GenBank/DDBJ whole genome shotgun (WGS) entry which is preliminary data.</text>
</comment>
<feature type="binding site" evidence="9">
    <location>
        <position position="211"/>
    </location>
    <ligand>
        <name>substrate</name>
    </ligand>
</feature>
<dbReference type="InterPro" id="IPR028343">
    <property type="entry name" value="FBPtase"/>
</dbReference>
<dbReference type="HAMAP" id="MF_01855">
    <property type="entry name" value="FBPase_class1"/>
    <property type="match status" value="1"/>
</dbReference>
<organism evidence="13 14">
    <name type="scientific">Novosphingobium pentaromativorans</name>
    <dbReference type="NCBI Taxonomy" id="205844"/>
    <lineage>
        <taxon>Bacteria</taxon>
        <taxon>Pseudomonadati</taxon>
        <taxon>Pseudomonadota</taxon>
        <taxon>Alphaproteobacteria</taxon>
        <taxon>Sphingomonadales</taxon>
        <taxon>Sphingomonadaceae</taxon>
        <taxon>Novosphingobium</taxon>
    </lineage>
</organism>
<dbReference type="GO" id="GO:0006002">
    <property type="term" value="P:fructose 6-phosphate metabolic process"/>
    <property type="evidence" value="ECO:0007669"/>
    <property type="project" value="TreeGrafter"/>
</dbReference>
<evidence type="ECO:0000256" key="9">
    <source>
        <dbReference type="HAMAP-Rule" id="MF_01855"/>
    </source>
</evidence>
<dbReference type="PROSITE" id="PS00124">
    <property type="entry name" value="FBPASE"/>
    <property type="match status" value="1"/>
</dbReference>
<dbReference type="Pfam" id="PF00316">
    <property type="entry name" value="FBPase"/>
    <property type="match status" value="1"/>
</dbReference>
<gene>
    <name evidence="9" type="primary">fbp</name>
    <name evidence="13" type="ORF">DI555_04830</name>
</gene>
<comment type="catalytic activity">
    <reaction evidence="1 9">
        <text>beta-D-fructose 1,6-bisphosphate + H2O = beta-D-fructose 6-phosphate + phosphate</text>
        <dbReference type="Rhea" id="RHEA:11064"/>
        <dbReference type="ChEBI" id="CHEBI:15377"/>
        <dbReference type="ChEBI" id="CHEBI:32966"/>
        <dbReference type="ChEBI" id="CHEBI:43474"/>
        <dbReference type="ChEBI" id="CHEBI:57634"/>
        <dbReference type="EC" id="3.1.3.11"/>
    </reaction>
</comment>
<keyword evidence="7 9" id="KW-0460">Magnesium</keyword>
<dbReference type="InterPro" id="IPR044015">
    <property type="entry name" value="FBPase_C_dom"/>
</dbReference>
<sequence length="344" mass="37354">MKPTTLTRFLIEQQREPNSACPAELRLLIETVARACKVIAQAISKGALGDVLGSLGSENVQGEVQKKLDVIANDLLVDANEWGGHLAALASEEMETIHRIPGRYPKGEYLLLYDPIDGSSNIDVDLSVGTIFSVFKAPEGASGREVTEEDFLQYGREQVAAGYAIYGPQTLLVLTIGTGVYEFTLDREVGAWRMTDGPLKVATGNPEVAINMARRGQWSPGISRYVDERVGCIDGPLAGQYNMRWTGSMVADVHRILKRGGVFLYPSDHSKPGKARLRLLYEANPMALLIEQAGGAATDGRERILDAEPVGLHQRIGVVLGDPEEVAKVRELSLAMDLQDAPVS</sequence>
<feature type="binding site" evidence="9">
    <location>
        <position position="114"/>
    </location>
    <ligand>
        <name>Mg(2+)</name>
        <dbReference type="ChEBI" id="CHEBI:18420"/>
        <label>1</label>
    </ligand>
</feature>
<dbReference type="GO" id="GO:0005829">
    <property type="term" value="C:cytosol"/>
    <property type="evidence" value="ECO:0007669"/>
    <property type="project" value="TreeGrafter"/>
</dbReference>
<comment type="pathway">
    <text evidence="2">Carbohydrate biosynthesis; Calvin cycle.</text>
</comment>
<evidence type="ECO:0000259" key="11">
    <source>
        <dbReference type="Pfam" id="PF00316"/>
    </source>
</evidence>
<feature type="binding site" evidence="9">
    <location>
        <position position="282"/>
    </location>
    <ligand>
        <name>Mg(2+)</name>
        <dbReference type="ChEBI" id="CHEBI:18420"/>
        <label>2</label>
    </ligand>
</feature>
<evidence type="ECO:0000256" key="8">
    <source>
        <dbReference type="ARBA" id="ARBA00023277"/>
    </source>
</evidence>
<dbReference type="GO" id="GO:0005986">
    <property type="term" value="P:sucrose biosynthetic process"/>
    <property type="evidence" value="ECO:0007669"/>
    <property type="project" value="TreeGrafter"/>
</dbReference>
<dbReference type="Pfam" id="PF18913">
    <property type="entry name" value="FBPase_C"/>
    <property type="match status" value="1"/>
</dbReference>
<comment type="similarity">
    <text evidence="3 9 10">Belongs to the FBPase class 1 family.</text>
</comment>
<comment type="cofactor">
    <cofactor evidence="9">
        <name>Mg(2+)</name>
        <dbReference type="ChEBI" id="CHEBI:18420"/>
    </cofactor>
    <text evidence="9">Binds 2 magnesium ions per subunit.</text>
</comment>
<keyword evidence="5 9" id="KW-0479">Metal-binding</keyword>
<name>A0A2W5NXN1_9SPHN</name>
<evidence type="ECO:0000256" key="2">
    <source>
        <dbReference type="ARBA" id="ARBA00005215"/>
    </source>
</evidence>
<dbReference type="PANTHER" id="PTHR11556:SF35">
    <property type="entry name" value="SEDOHEPTULOSE-1,7-BISPHOSPHATASE, CHLOROPLASTIC"/>
    <property type="match status" value="1"/>
</dbReference>
<dbReference type="Gene3D" id="3.40.190.80">
    <property type="match status" value="1"/>
</dbReference>
<feature type="domain" description="Fructose-1-6-bisphosphatase class I N-terminal" evidence="11">
    <location>
        <begin position="5"/>
        <end position="195"/>
    </location>
</feature>
<accession>A0A2W5NXN1</accession>
<evidence type="ECO:0000259" key="12">
    <source>
        <dbReference type="Pfam" id="PF18913"/>
    </source>
</evidence>
<dbReference type="EC" id="3.1.3.11" evidence="9"/>
<dbReference type="Proteomes" id="UP000249082">
    <property type="component" value="Unassembled WGS sequence"/>
</dbReference>
<evidence type="ECO:0000256" key="4">
    <source>
        <dbReference type="ARBA" id="ARBA00022490"/>
    </source>
</evidence>
<dbReference type="PIRSF" id="PIRSF000904">
    <property type="entry name" value="FBPtase_SBPase"/>
    <property type="match status" value="1"/>
</dbReference>
<protein>
    <recommendedName>
        <fullName evidence="9">Fructose-1,6-bisphosphatase class 1</fullName>
        <shortName evidence="9">FBPase class 1</shortName>
        <ecNumber evidence="9">3.1.3.11</ecNumber>
    </recommendedName>
    <alternativeName>
        <fullName evidence="9">D-fructose-1,6-bisphosphate 1-phosphohydrolase class 1</fullName>
    </alternativeName>
</protein>
<dbReference type="SUPFAM" id="SSF56655">
    <property type="entry name" value="Carbohydrate phosphatase"/>
    <property type="match status" value="1"/>
</dbReference>
<comment type="subunit">
    <text evidence="9">Homotetramer.</text>
</comment>
<dbReference type="GO" id="GO:0042132">
    <property type="term" value="F:fructose 1,6-bisphosphate 1-phosphatase activity"/>
    <property type="evidence" value="ECO:0007669"/>
    <property type="project" value="UniProtKB-UniRule"/>
</dbReference>
<dbReference type="CDD" id="cd00354">
    <property type="entry name" value="FBPase"/>
    <property type="match status" value="1"/>
</dbReference>
<keyword evidence="4 9" id="KW-0963">Cytoplasm</keyword>
<feature type="domain" description="Fructose-1-6-bisphosphatase class 1 C-terminal" evidence="12">
    <location>
        <begin position="207"/>
        <end position="331"/>
    </location>
</feature>
<dbReference type="FunFam" id="3.30.540.10:FF:000006">
    <property type="entry name" value="Fructose-1,6-bisphosphatase class 1"/>
    <property type="match status" value="1"/>
</dbReference>
<evidence type="ECO:0000256" key="7">
    <source>
        <dbReference type="ARBA" id="ARBA00022842"/>
    </source>
</evidence>
<feature type="binding site" evidence="9">
    <location>
        <position position="116"/>
    </location>
    <ligand>
        <name>Mg(2+)</name>
        <dbReference type="ChEBI" id="CHEBI:18420"/>
        <label>1</label>
    </ligand>
</feature>
<evidence type="ECO:0000256" key="6">
    <source>
        <dbReference type="ARBA" id="ARBA00022801"/>
    </source>
</evidence>
<dbReference type="NCBIfam" id="NF006779">
    <property type="entry name" value="PRK09293.1-3"/>
    <property type="match status" value="1"/>
</dbReference>
<dbReference type="GO" id="GO:0006000">
    <property type="term" value="P:fructose metabolic process"/>
    <property type="evidence" value="ECO:0007669"/>
    <property type="project" value="TreeGrafter"/>
</dbReference>
<dbReference type="PANTHER" id="PTHR11556">
    <property type="entry name" value="FRUCTOSE-1,6-BISPHOSPHATASE-RELATED"/>
    <property type="match status" value="1"/>
</dbReference>
<dbReference type="Gene3D" id="3.30.540.10">
    <property type="entry name" value="Fructose-1,6-Bisphosphatase, subunit A, domain 1"/>
    <property type="match status" value="1"/>
</dbReference>
<evidence type="ECO:0000256" key="5">
    <source>
        <dbReference type="ARBA" id="ARBA00022723"/>
    </source>
</evidence>